<dbReference type="InterPro" id="IPR029472">
    <property type="entry name" value="Copia-like_N"/>
</dbReference>
<dbReference type="PANTHER" id="PTHR47481">
    <property type="match status" value="1"/>
</dbReference>
<protein>
    <recommendedName>
        <fullName evidence="2">Retrotransposon Copia-like N-terminal domain-containing protein</fullName>
    </recommendedName>
</protein>
<name>A0A200QB06_MACCD</name>
<dbReference type="InParanoid" id="A0A200QB06"/>
<dbReference type="Pfam" id="PF14244">
    <property type="entry name" value="Retrotran_gag_3"/>
    <property type="match status" value="1"/>
</dbReference>
<dbReference type="OrthoDB" id="1845088at2759"/>
<dbReference type="EMBL" id="MVGT01002448">
    <property type="protein sequence ID" value="OVA07649.1"/>
    <property type="molecule type" value="Genomic_DNA"/>
</dbReference>
<dbReference type="OMA" id="YGHIDGT"/>
<proteinExistence type="predicted"/>
<organism evidence="3 4">
    <name type="scientific">Macleaya cordata</name>
    <name type="common">Five-seeded plume-poppy</name>
    <name type="synonym">Bocconia cordata</name>
    <dbReference type="NCBI Taxonomy" id="56857"/>
    <lineage>
        <taxon>Eukaryota</taxon>
        <taxon>Viridiplantae</taxon>
        <taxon>Streptophyta</taxon>
        <taxon>Embryophyta</taxon>
        <taxon>Tracheophyta</taxon>
        <taxon>Spermatophyta</taxon>
        <taxon>Magnoliopsida</taxon>
        <taxon>Ranunculales</taxon>
        <taxon>Papaveraceae</taxon>
        <taxon>Papaveroideae</taxon>
        <taxon>Macleaya</taxon>
    </lineage>
</organism>
<feature type="domain" description="Retrotransposon Copia-like N-terminal" evidence="2">
    <location>
        <begin position="33"/>
        <end position="71"/>
    </location>
</feature>
<dbReference type="AlphaFoldDB" id="A0A200QB06"/>
<dbReference type="Proteomes" id="UP000195402">
    <property type="component" value="Unassembled WGS sequence"/>
</dbReference>
<gene>
    <name evidence="3" type="ORF">BVC80_6731g1</name>
</gene>
<feature type="region of interest" description="Disordered" evidence="1">
    <location>
        <begin position="1"/>
        <end position="24"/>
    </location>
</feature>
<accession>A0A200QB06</accession>
<reference evidence="3 4" key="1">
    <citation type="journal article" date="2017" name="Mol. Plant">
        <title>The Genome of Medicinal Plant Macleaya cordata Provides New Insights into Benzylisoquinoline Alkaloids Metabolism.</title>
        <authorList>
            <person name="Liu X."/>
            <person name="Liu Y."/>
            <person name="Huang P."/>
            <person name="Ma Y."/>
            <person name="Qing Z."/>
            <person name="Tang Q."/>
            <person name="Cao H."/>
            <person name="Cheng P."/>
            <person name="Zheng Y."/>
            <person name="Yuan Z."/>
            <person name="Zhou Y."/>
            <person name="Liu J."/>
            <person name="Tang Z."/>
            <person name="Zhuo Y."/>
            <person name="Zhang Y."/>
            <person name="Yu L."/>
            <person name="Huang J."/>
            <person name="Yang P."/>
            <person name="Peng Q."/>
            <person name="Zhang J."/>
            <person name="Jiang W."/>
            <person name="Zhang Z."/>
            <person name="Lin K."/>
            <person name="Ro D.K."/>
            <person name="Chen X."/>
            <person name="Xiong X."/>
            <person name="Shang Y."/>
            <person name="Huang S."/>
            <person name="Zeng J."/>
        </authorList>
    </citation>
    <scope>NUCLEOTIDE SEQUENCE [LARGE SCALE GENOMIC DNA]</scope>
    <source>
        <strain evidence="4">cv. BLH2017</strain>
        <tissue evidence="3">Root</tissue>
    </source>
</reference>
<keyword evidence="4" id="KW-1185">Reference proteome</keyword>
<sequence length="112" mass="12508">MAESSSVRSASTHTPPTNSFSLPSLPITNITNFISIKLDGSNYLLWKDQFEDILITTDLIGYVEGKIKEPAKFVTIDGVESINPEYVSWRKFDRFVKSCLKATLTESVAAQF</sequence>
<evidence type="ECO:0000313" key="3">
    <source>
        <dbReference type="EMBL" id="OVA07649.1"/>
    </source>
</evidence>
<comment type="caution">
    <text evidence="3">The sequence shown here is derived from an EMBL/GenBank/DDBJ whole genome shotgun (WGS) entry which is preliminary data.</text>
</comment>
<evidence type="ECO:0000256" key="1">
    <source>
        <dbReference type="SAM" id="MobiDB-lite"/>
    </source>
</evidence>
<dbReference type="PANTHER" id="PTHR47481:SF22">
    <property type="entry name" value="RETROTRANSPOSON GAG DOMAIN-CONTAINING PROTEIN"/>
    <property type="match status" value="1"/>
</dbReference>
<evidence type="ECO:0000313" key="4">
    <source>
        <dbReference type="Proteomes" id="UP000195402"/>
    </source>
</evidence>
<evidence type="ECO:0000259" key="2">
    <source>
        <dbReference type="Pfam" id="PF14244"/>
    </source>
</evidence>